<dbReference type="SUPFAM" id="SSF69572">
    <property type="entry name" value="Activating enzymes of the ubiquitin-like proteins"/>
    <property type="match status" value="1"/>
</dbReference>
<evidence type="ECO:0000313" key="3">
    <source>
        <dbReference type="Proteomes" id="UP001500067"/>
    </source>
</evidence>
<dbReference type="SUPFAM" id="SSF55469">
    <property type="entry name" value="FMN-dependent nitroreductase-like"/>
    <property type="match status" value="1"/>
</dbReference>
<dbReference type="PANTHER" id="PTHR43267">
    <property type="entry name" value="TRNA THREONYLCARBAMOYLADENOSINE DEHYDRATASE"/>
    <property type="match status" value="1"/>
</dbReference>
<comment type="caution">
    <text evidence="2">The sequence shown here is derived from an EMBL/GenBank/DDBJ whole genome shotgun (WGS) entry which is preliminary data.</text>
</comment>
<protein>
    <submittedName>
        <fullName evidence="2">Rv1355c family protein</fullName>
    </submittedName>
</protein>
<dbReference type="NCBIfam" id="NF005901">
    <property type="entry name" value="PRK07877.1"/>
    <property type="match status" value="1"/>
</dbReference>
<dbReference type="InterPro" id="IPR000415">
    <property type="entry name" value="Nitroreductase-like"/>
</dbReference>
<dbReference type="Proteomes" id="UP001500067">
    <property type="component" value="Unassembled WGS sequence"/>
</dbReference>
<proteinExistence type="predicted"/>
<gene>
    <name evidence="2" type="ORF">GCM10023093_24630</name>
</gene>
<evidence type="ECO:0000313" key="2">
    <source>
        <dbReference type="EMBL" id="GAA4467952.1"/>
    </source>
</evidence>
<keyword evidence="3" id="KW-1185">Reference proteome</keyword>
<dbReference type="Gene3D" id="3.40.109.10">
    <property type="entry name" value="NADH Oxidase"/>
    <property type="match status" value="1"/>
</dbReference>
<organism evidence="2 3">
    <name type="scientific">Nemorincola caseinilytica</name>
    <dbReference type="NCBI Taxonomy" id="2054315"/>
    <lineage>
        <taxon>Bacteria</taxon>
        <taxon>Pseudomonadati</taxon>
        <taxon>Bacteroidota</taxon>
        <taxon>Chitinophagia</taxon>
        <taxon>Chitinophagales</taxon>
        <taxon>Chitinophagaceae</taxon>
        <taxon>Nemorincola</taxon>
    </lineage>
</organism>
<dbReference type="Pfam" id="PF00899">
    <property type="entry name" value="ThiF"/>
    <property type="match status" value="1"/>
</dbReference>
<dbReference type="CDD" id="cd01483">
    <property type="entry name" value="E1_enzyme_family"/>
    <property type="match status" value="1"/>
</dbReference>
<dbReference type="Gene3D" id="3.40.50.720">
    <property type="entry name" value="NAD(P)-binding Rossmann-like Domain"/>
    <property type="match status" value="1"/>
</dbReference>
<dbReference type="InterPro" id="IPR000594">
    <property type="entry name" value="ThiF_NAD_FAD-bd"/>
</dbReference>
<sequence length="747" mass="83878">MYRPVFFRLIEKGDEEALEQLLNTRPWIRVYDTIHAQLRELVKTSIPKETLKDNEIEPRIHTHLAGTPIDQYGVWVYYPWNDKLVHLLDEKEFVFMRTNRNKYKITDEEEEILATKRIGVVGLSVGQAVSVTMAMERTFGELRIADFDDLEITNLNRLRSSVYNMGLKKTIQVARDIAEIDPFLKITLFSEGLTTTNMDAFFTEGGKLDLVIDECDGLDMKILLRHKAKALRIPVLMEASDRGTVDVERFDLEPDRAILHGFIDHLDHTKIGSLTNDEKIPYIMPMLGLDTISKRLRASMVEIKQTISTWPQLASAVALGGALCADVCRRIMLNKYSSSGRYFVDIEELIGDKPQKMEGTYEVREMPYPRLTEQQMLQLAGAHAAPSSAISAGDLQQVAQAAIEAPSAANNQPWKLLSKDGALYLFHDKQQSYSWTDPIDFIARISLGAALENIIIKAASLGFEAHYTLFPAGEDQPLVATIAFRPSEAVRPLGAPAMYIGTRCTNRKRGDNAPLPAGIYTDLATACARVADTKLTFLTDPDIINAFADIESAAERVRSLHPQSHHEFFHKELRWNDSGTEKITEGLDIKTLELTVAEEMGMRIGSDPGVIALLNQWRTGKVFEKLIRLSIRSSSAVGLVSVPQYSAAHLVNGGRAVEQVWLEATRHHLSVQPISAPLFLHARAKYAGMDGEDPNMVSEIYELYGKLCTLFPELHDRHGLFLFRLFKAEPPTARSLRKSINELYTIA</sequence>
<dbReference type="InterPro" id="IPR035985">
    <property type="entry name" value="Ubiquitin-activating_enz"/>
</dbReference>
<dbReference type="PANTHER" id="PTHR43267:SF3">
    <property type="entry name" value="THIF PROTEIN"/>
    <property type="match status" value="1"/>
</dbReference>
<accession>A0ABP8NLU1</accession>
<evidence type="ECO:0000259" key="1">
    <source>
        <dbReference type="Pfam" id="PF00899"/>
    </source>
</evidence>
<name>A0ABP8NLU1_9BACT</name>
<dbReference type="EMBL" id="BAABFA010000018">
    <property type="protein sequence ID" value="GAA4467952.1"/>
    <property type="molecule type" value="Genomic_DNA"/>
</dbReference>
<reference evidence="3" key="1">
    <citation type="journal article" date="2019" name="Int. J. Syst. Evol. Microbiol.">
        <title>The Global Catalogue of Microorganisms (GCM) 10K type strain sequencing project: providing services to taxonomists for standard genome sequencing and annotation.</title>
        <authorList>
            <consortium name="The Broad Institute Genomics Platform"/>
            <consortium name="The Broad Institute Genome Sequencing Center for Infectious Disease"/>
            <person name="Wu L."/>
            <person name="Ma J."/>
        </authorList>
    </citation>
    <scope>NUCLEOTIDE SEQUENCE [LARGE SCALE GENOMIC DNA]</scope>
    <source>
        <strain evidence="3">JCM 32105</strain>
    </source>
</reference>
<feature type="domain" description="THIF-type NAD/FAD binding fold" evidence="1">
    <location>
        <begin position="105"/>
        <end position="245"/>
    </location>
</feature>
<dbReference type="InterPro" id="IPR045886">
    <property type="entry name" value="ThiF/MoeB/HesA"/>
</dbReference>